<dbReference type="InterPro" id="IPR050839">
    <property type="entry name" value="Rho-assoc_Ser/Thr_Kinase"/>
</dbReference>
<feature type="region of interest" description="Disordered" evidence="5">
    <location>
        <begin position="833"/>
        <end position="853"/>
    </location>
</feature>
<evidence type="ECO:0000256" key="3">
    <source>
        <dbReference type="ARBA" id="ARBA00048679"/>
    </source>
</evidence>
<comment type="catalytic activity">
    <reaction evidence="2">
        <text>L-threonyl-[protein] + ATP = O-phospho-L-threonyl-[protein] + ADP + H(+)</text>
        <dbReference type="Rhea" id="RHEA:46608"/>
        <dbReference type="Rhea" id="RHEA-COMP:11060"/>
        <dbReference type="Rhea" id="RHEA-COMP:11605"/>
        <dbReference type="ChEBI" id="CHEBI:15378"/>
        <dbReference type="ChEBI" id="CHEBI:30013"/>
        <dbReference type="ChEBI" id="CHEBI:30616"/>
        <dbReference type="ChEBI" id="CHEBI:61977"/>
        <dbReference type="ChEBI" id="CHEBI:456216"/>
        <dbReference type="EC" id="2.7.11.1"/>
    </reaction>
</comment>
<feature type="coiled-coil region" evidence="4">
    <location>
        <begin position="1292"/>
        <end position="1326"/>
    </location>
</feature>
<evidence type="ECO:0000256" key="1">
    <source>
        <dbReference type="ARBA" id="ARBA00022553"/>
    </source>
</evidence>
<evidence type="ECO:0000256" key="5">
    <source>
        <dbReference type="SAM" id="MobiDB-lite"/>
    </source>
</evidence>
<protein>
    <recommendedName>
        <fullName evidence="6">AH domain-containing protein</fullName>
    </recommendedName>
</protein>
<dbReference type="EMBL" id="MPUH01000401">
    <property type="protein sequence ID" value="OMJ80945.1"/>
    <property type="molecule type" value="Genomic_DNA"/>
</dbReference>
<accession>A0A1R2BWH7</accession>
<evidence type="ECO:0000313" key="8">
    <source>
        <dbReference type="Proteomes" id="UP000187209"/>
    </source>
</evidence>
<sequence length="1879" mass="218652">MQRYSNVSPRTRLTPQVKNLQNPEDPNILVINLQKKLIDLEVKYSKFVERCSSLLKSNELKAETKEFFSECSSSARLSPDICEMAKPITEEDHEKLIDALRQMEEGNLLKHLMKKISEIVTKYQDSIFRMLAGADKIKGRVKDSLNQMLGEIWEILFDNENSLRGIFKMCMQKLDKPYDLSSNSISRDLSTIFDLKDRLRKSEQEKEYLEKKLKEQNDCLRKILRDHKELKNRILTHSAVDNKRSSQNSFRSTFDQFFSNCSRSLTASPGPENKEEVKKLKQKNQKLKQKLKNLSKQNSILQSLNRKSFMVSDIKDTCEIEKKEIQDQLKALQEKLQGFEKIAKNLIDTSIRTELSMLGRGDLIKKRSSSSRHIVVESPELSMLNSQLSILEVDVMQKNIDGLEKEKSHLEEALEAVKRDFKSQLMVLNEEVGVYKNDLERIKGLLENEKTLNESLQIEKARMERQMQTFTEQIKDFAEGRKILSDKIAQKDSIIDELKGEISNLKLNYSVLAEKNKAFKSAVKETREEKAKLVSLTAKHAGTISQLEASLETLRQKESSSSLLQELEKNYLEKLEDLQTKLRKSDDLHRDALEKHNKILKTLSSELKSKDSLISLQIEKSQELEQNLEIMSQTVSEAEKSSKDRNEKYEKTLKNLNQELALTKSELESVKNEYRLSQTHAEEMIAMKNQIISSYEEKNSQIPELTSELLRSKKLLMESERKLDQKTSENKNIQLAINGYKEHIRELENEILKYKESNQILNENIEELEIRNDEIIREKEKILRNYEELAEEAAKYQENAKIYKEEADDAKRELRKKEDSLGKLNGQVKSLSDSYKSLESNERRRKENENEIRETGIEAKKTIEKLGNEIEEFKEKLEKSQSLILGLKKKCSDFEISKEATEQIVNHKNFIISSLENNIKEMGAVEKMLEESKKQISELNKKLFAKENEVKIMGYERDSLKSQEKMLNEQILQMEADYALQNSLKSEETQQMFRKISKIPILEGQVSKLNAEVMIKNANISDLTSKNTELSKEISELTEKLESIHSEIELLTKTIKEKTDLIKNLQGQLQTTKDKLNTSIDKESSLMQKISELSSDNMKLEKLLSDNNKTIKISEKKVLEKLLSDNNKTIKISEKKVNKIKIFIKSNKLSDLKSNLESLKSLTKKKLEDFREVFKSTEDFYSIFIETKLRNKEYEAKIRELTSENTKQISQLTDLKLRLSTLESQVKLSESSKIQKSAEALEYKKKYDSLYEEYNEKSNLLEVLIPENNKIKENLSHLEIEVSKTRGFEGKIKQLEIELALCETNLEKYQEAIHEKTQELTKIKKMNCELLNDIEHDKQKISELTEKSELNTNELDDFNVKFQEKNKQILYLTQKLEEKENLITELHKNVENLKSQITEIDDFKNKAIGDNEKTIGSLRHNEEELKTQLLDMEELKKKIIINKEEFLKLDKDNQELVKKLQEKDKMTENIVKNVQNQKEEIENLQNEIVILNNEIKKHLQENSKLMDDLVKNDNKIEYLENNLIHLEKALNDKETTLEDLRNIIENCEIRERDLLLVLQVKDEELKLLKNQSRNVSPQKKRYSESNPDTIKEADEVSEEIVPIITQKLQAYSLNIRTDRSKRISDYAEGSNIVPCKIIKVVNAAGKKWVLINSENGSFSWKDEKEFQFPSDDGIKEEEETNLDEIKIALGIWYCGDIIEAIEKLKIQANKDTSFSFKEDPNFISETQKANFATFSFRGEIFEGGLEISRIDPLLTDAENVDQIKNELLACKNKLEKKKRKIILHREQMQVLKEQIRKIQEEGNVDKDKIKDLEKKVQSVMAIDLPYLKQIYTNLVLKLKVDKNTENLIGPLYRILDFSSEETAKIQSQRKGSKKLKLKK</sequence>
<feature type="coiled-coil region" evidence="4">
    <location>
        <begin position="1760"/>
        <end position="1815"/>
    </location>
</feature>
<feature type="compositionally biased region" description="Basic and acidic residues" evidence="5">
    <location>
        <begin position="839"/>
        <end position="853"/>
    </location>
</feature>
<dbReference type="InterPro" id="IPR010504">
    <property type="entry name" value="AH_dom"/>
</dbReference>
<feature type="coiled-coil region" evidence="4">
    <location>
        <begin position="922"/>
        <end position="977"/>
    </location>
</feature>
<dbReference type="GO" id="GO:0004674">
    <property type="term" value="F:protein serine/threonine kinase activity"/>
    <property type="evidence" value="ECO:0007669"/>
    <property type="project" value="UniProtKB-EC"/>
</dbReference>
<dbReference type="GO" id="GO:0019904">
    <property type="term" value="F:protein domain specific binding"/>
    <property type="evidence" value="ECO:0007669"/>
    <property type="project" value="InterPro"/>
</dbReference>
<feature type="coiled-coil region" evidence="4">
    <location>
        <begin position="1184"/>
        <end position="1211"/>
    </location>
</feature>
<evidence type="ECO:0000256" key="4">
    <source>
        <dbReference type="SAM" id="Coils"/>
    </source>
</evidence>
<feature type="coiled-coil region" evidence="4">
    <location>
        <begin position="270"/>
        <end position="349"/>
    </location>
</feature>
<dbReference type="Proteomes" id="UP000187209">
    <property type="component" value="Unassembled WGS sequence"/>
</dbReference>
<name>A0A1R2BWH7_9CILI</name>
<keyword evidence="1" id="KW-0597">Phosphoprotein</keyword>
<dbReference type="PROSITE" id="PS50870">
    <property type="entry name" value="AH"/>
    <property type="match status" value="1"/>
</dbReference>
<reference evidence="7 8" key="1">
    <citation type="submission" date="2016-11" db="EMBL/GenBank/DDBJ databases">
        <title>The macronuclear genome of Stentor coeruleus: a giant cell with tiny introns.</title>
        <authorList>
            <person name="Slabodnick M."/>
            <person name="Ruby J.G."/>
            <person name="Reiff S.B."/>
            <person name="Swart E.C."/>
            <person name="Gosai S."/>
            <person name="Prabakaran S."/>
            <person name="Witkowska E."/>
            <person name="Larue G.E."/>
            <person name="Fisher S."/>
            <person name="Freeman R.M."/>
            <person name="Gunawardena J."/>
            <person name="Chu W."/>
            <person name="Stover N.A."/>
            <person name="Gregory B.D."/>
            <person name="Nowacki M."/>
            <person name="Derisi J."/>
            <person name="Roy S.W."/>
            <person name="Marshall W.F."/>
            <person name="Sood P."/>
        </authorList>
    </citation>
    <scope>NUCLEOTIDE SEQUENCE [LARGE SCALE GENOMIC DNA]</scope>
    <source>
        <strain evidence="7">WM001</strain>
    </source>
</reference>
<dbReference type="PANTHER" id="PTHR22988">
    <property type="entry name" value="MYOTONIC DYSTROPHY S/T KINASE-RELATED"/>
    <property type="match status" value="1"/>
</dbReference>
<evidence type="ECO:0000256" key="2">
    <source>
        <dbReference type="ARBA" id="ARBA00047899"/>
    </source>
</evidence>
<proteinExistence type="predicted"/>
<dbReference type="GO" id="GO:0005737">
    <property type="term" value="C:cytoplasm"/>
    <property type="evidence" value="ECO:0007669"/>
    <property type="project" value="TreeGrafter"/>
</dbReference>
<comment type="caution">
    <text evidence="7">The sequence shown here is derived from an EMBL/GenBank/DDBJ whole genome shotgun (WGS) entry which is preliminary data.</text>
</comment>
<gene>
    <name evidence="7" type="ORF">SteCoe_18707</name>
</gene>
<evidence type="ECO:0000313" key="7">
    <source>
        <dbReference type="EMBL" id="OMJ80945.1"/>
    </source>
</evidence>
<dbReference type="PANTHER" id="PTHR22988:SF71">
    <property type="entry name" value="CITRON RHO-INTERACTING KINASE"/>
    <property type="match status" value="1"/>
</dbReference>
<feature type="coiled-coil region" evidence="4">
    <location>
        <begin position="1376"/>
        <end position="1550"/>
    </location>
</feature>
<keyword evidence="4" id="KW-0175">Coiled coil</keyword>
<feature type="coiled-coil region" evidence="4">
    <location>
        <begin position="393"/>
        <end position="515"/>
    </location>
</feature>
<feature type="coiled-coil region" evidence="4">
    <location>
        <begin position="1020"/>
        <end position="1082"/>
    </location>
</feature>
<feature type="coiled-coil region" evidence="4">
    <location>
        <begin position="564"/>
        <end position="595"/>
    </location>
</feature>
<feature type="coiled-coil region" evidence="4">
    <location>
        <begin position="192"/>
        <end position="233"/>
    </location>
</feature>
<comment type="catalytic activity">
    <reaction evidence="3">
        <text>L-seryl-[protein] + ATP = O-phospho-L-seryl-[protein] + ADP + H(+)</text>
        <dbReference type="Rhea" id="RHEA:17989"/>
        <dbReference type="Rhea" id="RHEA-COMP:9863"/>
        <dbReference type="Rhea" id="RHEA-COMP:11604"/>
        <dbReference type="ChEBI" id="CHEBI:15378"/>
        <dbReference type="ChEBI" id="CHEBI:29999"/>
        <dbReference type="ChEBI" id="CHEBI:30616"/>
        <dbReference type="ChEBI" id="CHEBI:83421"/>
        <dbReference type="ChEBI" id="CHEBI:456216"/>
        <dbReference type="EC" id="2.7.11.1"/>
    </reaction>
</comment>
<keyword evidence="8" id="KW-1185">Reference proteome</keyword>
<organism evidence="7 8">
    <name type="scientific">Stentor coeruleus</name>
    <dbReference type="NCBI Taxonomy" id="5963"/>
    <lineage>
        <taxon>Eukaryota</taxon>
        <taxon>Sar</taxon>
        <taxon>Alveolata</taxon>
        <taxon>Ciliophora</taxon>
        <taxon>Postciliodesmatophora</taxon>
        <taxon>Heterotrichea</taxon>
        <taxon>Heterotrichida</taxon>
        <taxon>Stentoridae</taxon>
        <taxon>Stentor</taxon>
    </lineage>
</organism>
<feature type="domain" description="AH" evidence="6">
    <location>
        <begin position="1393"/>
        <end position="1490"/>
    </location>
</feature>
<dbReference type="GO" id="GO:0005856">
    <property type="term" value="C:cytoskeleton"/>
    <property type="evidence" value="ECO:0007669"/>
    <property type="project" value="TreeGrafter"/>
</dbReference>
<feature type="coiled-coil region" evidence="4">
    <location>
        <begin position="621"/>
        <end position="673"/>
    </location>
</feature>
<evidence type="ECO:0000259" key="6">
    <source>
        <dbReference type="PROSITE" id="PS50870"/>
    </source>
</evidence>
<dbReference type="GO" id="GO:0031032">
    <property type="term" value="P:actomyosin structure organization"/>
    <property type="evidence" value="ECO:0007669"/>
    <property type="project" value="TreeGrafter"/>
</dbReference>